<dbReference type="InterPro" id="IPR002110">
    <property type="entry name" value="Ankyrin_rpt"/>
</dbReference>
<evidence type="ECO:0000256" key="1">
    <source>
        <dbReference type="PROSITE-ProRule" id="PRU00023"/>
    </source>
</evidence>
<protein>
    <submittedName>
        <fullName evidence="2">Uncharacterized protein</fullName>
    </submittedName>
</protein>
<dbReference type="SUPFAM" id="SSF48403">
    <property type="entry name" value="Ankyrin repeat"/>
    <property type="match status" value="1"/>
</dbReference>
<organism evidence="2 3">
    <name type="scientific">Escallonia rubra</name>
    <dbReference type="NCBI Taxonomy" id="112253"/>
    <lineage>
        <taxon>Eukaryota</taxon>
        <taxon>Viridiplantae</taxon>
        <taxon>Streptophyta</taxon>
        <taxon>Embryophyta</taxon>
        <taxon>Tracheophyta</taxon>
        <taxon>Spermatophyta</taxon>
        <taxon>Magnoliopsida</taxon>
        <taxon>eudicotyledons</taxon>
        <taxon>Gunneridae</taxon>
        <taxon>Pentapetalae</taxon>
        <taxon>asterids</taxon>
        <taxon>campanulids</taxon>
        <taxon>Escalloniales</taxon>
        <taxon>Escalloniaceae</taxon>
        <taxon>Escallonia</taxon>
    </lineage>
</organism>
<reference evidence="2" key="1">
    <citation type="submission" date="2022-12" db="EMBL/GenBank/DDBJ databases">
        <title>Draft genome assemblies for two species of Escallonia (Escalloniales).</title>
        <authorList>
            <person name="Chanderbali A."/>
            <person name="Dervinis C."/>
            <person name="Anghel I."/>
            <person name="Soltis D."/>
            <person name="Soltis P."/>
            <person name="Zapata F."/>
        </authorList>
    </citation>
    <scope>NUCLEOTIDE SEQUENCE</scope>
    <source>
        <strain evidence="2">UCBG92.1500</strain>
        <tissue evidence="2">Leaf</tissue>
    </source>
</reference>
<dbReference type="PROSITE" id="PS50297">
    <property type="entry name" value="ANK_REP_REGION"/>
    <property type="match status" value="1"/>
</dbReference>
<dbReference type="PANTHER" id="PTHR24121">
    <property type="entry name" value="NO MECHANORECEPTOR POTENTIAL C, ISOFORM D-RELATED"/>
    <property type="match status" value="1"/>
</dbReference>
<dbReference type="Gene3D" id="1.25.40.20">
    <property type="entry name" value="Ankyrin repeat-containing domain"/>
    <property type="match status" value="3"/>
</dbReference>
<dbReference type="EMBL" id="JAVXUO010002685">
    <property type="protein sequence ID" value="KAK2970607.1"/>
    <property type="molecule type" value="Genomic_DNA"/>
</dbReference>
<evidence type="ECO:0000313" key="2">
    <source>
        <dbReference type="EMBL" id="KAK2970607.1"/>
    </source>
</evidence>
<sequence length="412" mass="44466">MAAAAMDPTIWQAAISGDIATLNKNRDKLASQATPNNNTVLHLACQFGNLACAREILSMHPPLLGCLNARRETALHLAARAGYAGVVKALVDFSCAPVDRDIEGGGAAAKGGREMLRMVNEDQDTPLHEAVRYNQYMVKSLVQVDPDFLHPANAAGETPVYLAAERGYHDLVSLLVNTCKSVAYGGPDGRTALHGAIISNSKECTAILLESNPTLIKETDANELTPLHYAACNGYTQRASQLLYKDRSSAYVADKDDKNTPLHMAASRGHLEVVITIMSSCPDSGEMVNVRGQNVLHIAVEHEKKMVIEFIVRRCPVINNLLVQKDVDGNTPLHVLAASDCLVPELIHHQMADKQALNNDRLTPLDMVTYNGKSAVVAVTMLNFFLGGFGSSAIFRSVAKAVGLSLNRYAGR</sequence>
<dbReference type="Proteomes" id="UP001187471">
    <property type="component" value="Unassembled WGS sequence"/>
</dbReference>
<evidence type="ECO:0000313" key="3">
    <source>
        <dbReference type="Proteomes" id="UP001187471"/>
    </source>
</evidence>
<dbReference type="AlphaFoldDB" id="A0AA88UCV7"/>
<feature type="repeat" description="ANK" evidence="1">
    <location>
        <begin position="257"/>
        <end position="279"/>
    </location>
</feature>
<dbReference type="PROSITE" id="PS50088">
    <property type="entry name" value="ANK_REPEAT"/>
    <property type="match status" value="1"/>
</dbReference>
<gene>
    <name evidence="2" type="ORF">RJ640_011537</name>
</gene>
<keyword evidence="3" id="KW-1185">Reference proteome</keyword>
<accession>A0AA88UCV7</accession>
<dbReference type="InterPro" id="IPR036770">
    <property type="entry name" value="Ankyrin_rpt-contain_sf"/>
</dbReference>
<comment type="caution">
    <text evidence="2">The sequence shown here is derived from an EMBL/GenBank/DDBJ whole genome shotgun (WGS) entry which is preliminary data.</text>
</comment>
<name>A0AA88UCV7_9ASTE</name>
<proteinExistence type="predicted"/>
<dbReference type="SMART" id="SM00248">
    <property type="entry name" value="ANK"/>
    <property type="match status" value="9"/>
</dbReference>
<dbReference type="PANTHER" id="PTHR24121:SF22">
    <property type="entry name" value="PROTEIN ACCELERATED CELL DEATH 6-LIKE"/>
    <property type="match status" value="1"/>
</dbReference>
<dbReference type="Pfam" id="PF12796">
    <property type="entry name" value="Ank_2"/>
    <property type="match status" value="3"/>
</dbReference>
<keyword evidence="1" id="KW-0040">ANK repeat</keyword>